<protein>
    <submittedName>
        <fullName evidence="1">Uncharacterized protein</fullName>
    </submittedName>
</protein>
<name>A0A6C0DXC5_9ZZZZ</name>
<organism evidence="1">
    <name type="scientific">viral metagenome</name>
    <dbReference type="NCBI Taxonomy" id="1070528"/>
    <lineage>
        <taxon>unclassified sequences</taxon>
        <taxon>metagenomes</taxon>
        <taxon>organismal metagenomes</taxon>
    </lineage>
</organism>
<sequence>MIYNNSNLVNTEFEKVNFRENNRTLDDPCAIQQRDGDNGKKLKYMTSTFRELIEAKDNLNYFGMTMRDQLFVPSEKVDKYSEMLNGKSGNLLTQCNTRNGFGQLPFPTMPSKYQLSRGDVQIEDSMKNLIEVNKNSCNPRDDDFYSRYFYIFDDKQGIDTPDALKSVEIDDFGKRGGINTRFTSLGAGVYKKPRDLI</sequence>
<evidence type="ECO:0000313" key="1">
    <source>
        <dbReference type="EMBL" id="QHT20699.1"/>
    </source>
</evidence>
<dbReference type="EMBL" id="MN739680">
    <property type="protein sequence ID" value="QHT20699.1"/>
    <property type="molecule type" value="Genomic_DNA"/>
</dbReference>
<reference evidence="1" key="1">
    <citation type="journal article" date="2020" name="Nature">
        <title>Giant virus diversity and host interactions through global metagenomics.</title>
        <authorList>
            <person name="Schulz F."/>
            <person name="Roux S."/>
            <person name="Paez-Espino D."/>
            <person name="Jungbluth S."/>
            <person name="Walsh D.A."/>
            <person name="Denef V.J."/>
            <person name="McMahon K.D."/>
            <person name="Konstantinidis K.T."/>
            <person name="Eloe-Fadrosh E.A."/>
            <person name="Kyrpides N.C."/>
            <person name="Woyke T."/>
        </authorList>
    </citation>
    <scope>NUCLEOTIDE SEQUENCE</scope>
    <source>
        <strain evidence="1">GVMAG-M-3300023174-68</strain>
    </source>
</reference>
<accession>A0A6C0DXC5</accession>
<proteinExistence type="predicted"/>
<dbReference type="AlphaFoldDB" id="A0A6C0DXC5"/>